<keyword evidence="3" id="KW-0812">Transmembrane</keyword>
<dbReference type="InterPro" id="IPR050994">
    <property type="entry name" value="At_inactive_RLKs"/>
</dbReference>
<evidence type="ECO:0000256" key="4">
    <source>
        <dbReference type="SAM" id="SignalP"/>
    </source>
</evidence>
<keyword evidence="4" id="KW-0732">Signal</keyword>
<dbReference type="Pfam" id="PF00560">
    <property type="entry name" value="LRR_1"/>
    <property type="match status" value="1"/>
</dbReference>
<evidence type="ECO:0000256" key="1">
    <source>
        <dbReference type="ARBA" id="ARBA00022614"/>
    </source>
</evidence>
<name>A0ABQ6M978_9STRA</name>
<keyword evidence="3" id="KW-0472">Membrane</keyword>
<sequence>MSPFCLLLLLLGLAGAVAGPQRDALESFFRTTGGEAWTQNEGWLGEGDECKWFGVGCDANGTVTKLRLGHSNVIGPLQALAPLTNLTELNLWGNTISGDLAPLASLTSLTYLNVNNNDLSGDLIPLASLTSLTYLDVENNDLSGDLIPLASLTSLTFLDVSSNDLSGDLIPLASLTSLTYLDVENNDLSGDLIPLASLTSLTYLAGNNNDLSGDLIPLASLTSLTSLSVYNNDLSGGLIPISSLTSLRFLDVGSNDLSGDLIPLASLTSLTSLRVINNALSGNLIPLASLTSLTYLHVGNNRFTGSIPPSLLTTCATAICYIAPNPFMCGDHERLMGTFCASCPSCGAAGTGECESNFDSSNYLCGSCSAGNFKAGGTCVSCATASFTSWKFLVVGASIVLIVGGATRLLVHRGIVTLPKIQLDLKMQIRVKQLGAVFQMLQFLVALSLAYPAWLSTIVSVLDFVSLPVSVNAPCVQGLSNVPRWGQGLASFAAFYLLVGLVLHARQILSRCFPSIPTKVYVSLQVVAAIFVTQSAAVLLPMSINLDQLIGNGVVDLSTCTSCWPVISALSADIGGQLVVCAVVASFTVLLVHHAHTVYLREREAFLQGGADGISPEEQVDRLLPFWSTFCISYVPRSANFESKALRRRIMCFLLPMWCRAAATGVVALQSADTILPVIDTILPVIEDAKNVPLVGACMETLSFVLLNVYFLRHQLARPYVSQRLSSMHADPMNDSEIMTTRVLCWGSAVFLLRFVLKAKIGEAPAKAIASVLAVILLAALALSQRPLFRGLVDDARQFLGSFGGGVGRVRGNSAEKDIGASAKIEAMLHCKDAVEMWKLQRSLRGPLLLASEKPRWEPKAKRKRWSRCGRLLALLSVIPGILLLAAVILASTWALSASDAGAYVVLILVWLTASGMEYYRLQNQAVGEERESMKSYALRQIKWRWRAGGLGGEAGAEQAGEFVMNNPLAKTTKSDIADEQL</sequence>
<feature type="transmembrane region" description="Helical" evidence="3">
    <location>
        <begin position="872"/>
        <end position="895"/>
    </location>
</feature>
<dbReference type="Gene3D" id="3.80.10.10">
    <property type="entry name" value="Ribonuclease Inhibitor"/>
    <property type="match status" value="1"/>
</dbReference>
<keyword evidence="1" id="KW-0433">Leucine-rich repeat</keyword>
<feature type="transmembrane region" description="Helical" evidence="3">
    <location>
        <begin position="390"/>
        <end position="411"/>
    </location>
</feature>
<evidence type="ECO:0000256" key="2">
    <source>
        <dbReference type="ARBA" id="ARBA00022737"/>
    </source>
</evidence>
<dbReference type="SUPFAM" id="SSF52058">
    <property type="entry name" value="L domain-like"/>
    <property type="match status" value="1"/>
</dbReference>
<reference evidence="5 6" key="1">
    <citation type="journal article" date="2023" name="Commun. Biol.">
        <title>Genome analysis of Parmales, the sister group of diatoms, reveals the evolutionary specialization of diatoms from phago-mixotrophs to photoautotrophs.</title>
        <authorList>
            <person name="Ban H."/>
            <person name="Sato S."/>
            <person name="Yoshikawa S."/>
            <person name="Yamada K."/>
            <person name="Nakamura Y."/>
            <person name="Ichinomiya M."/>
            <person name="Sato N."/>
            <person name="Blanc-Mathieu R."/>
            <person name="Endo H."/>
            <person name="Kuwata A."/>
            <person name="Ogata H."/>
        </authorList>
    </citation>
    <scope>NUCLEOTIDE SEQUENCE [LARGE SCALE GENOMIC DNA]</scope>
</reference>
<dbReference type="Proteomes" id="UP001165060">
    <property type="component" value="Unassembled WGS sequence"/>
</dbReference>
<comment type="caution">
    <text evidence="5">The sequence shown here is derived from an EMBL/GenBank/DDBJ whole genome shotgun (WGS) entry which is preliminary data.</text>
</comment>
<protein>
    <submittedName>
        <fullName evidence="5">Uncharacterized protein</fullName>
    </submittedName>
</protein>
<feature type="transmembrane region" description="Helical" evidence="3">
    <location>
        <begin position="431"/>
        <end position="454"/>
    </location>
</feature>
<dbReference type="PANTHER" id="PTHR48010:SF58">
    <property type="entry name" value="RECEPTOR PROTEIN KINASE-LIKE PROTEIN ZAR1"/>
    <property type="match status" value="1"/>
</dbReference>
<dbReference type="InterPro" id="IPR032675">
    <property type="entry name" value="LRR_dom_sf"/>
</dbReference>
<feature type="chain" id="PRO_5045397038" evidence="4">
    <location>
        <begin position="19"/>
        <end position="982"/>
    </location>
</feature>
<evidence type="ECO:0000313" key="5">
    <source>
        <dbReference type="EMBL" id="GMI22035.1"/>
    </source>
</evidence>
<dbReference type="PANTHER" id="PTHR48010">
    <property type="entry name" value="OS05G0588300 PROTEIN"/>
    <property type="match status" value="1"/>
</dbReference>
<feature type="signal peptide" evidence="4">
    <location>
        <begin position="1"/>
        <end position="18"/>
    </location>
</feature>
<keyword evidence="3" id="KW-1133">Transmembrane helix</keyword>
<keyword evidence="2" id="KW-0677">Repeat</keyword>
<dbReference type="PROSITE" id="PS51450">
    <property type="entry name" value="LRR"/>
    <property type="match status" value="1"/>
</dbReference>
<dbReference type="InterPro" id="IPR025875">
    <property type="entry name" value="Leu-rich_rpt_4"/>
</dbReference>
<evidence type="ECO:0000256" key="3">
    <source>
        <dbReference type="SAM" id="Phobius"/>
    </source>
</evidence>
<feature type="transmembrane region" description="Helical" evidence="3">
    <location>
        <begin position="650"/>
        <end position="672"/>
    </location>
</feature>
<organism evidence="5 6">
    <name type="scientific">Tetraparma gracilis</name>
    <dbReference type="NCBI Taxonomy" id="2962635"/>
    <lineage>
        <taxon>Eukaryota</taxon>
        <taxon>Sar</taxon>
        <taxon>Stramenopiles</taxon>
        <taxon>Ochrophyta</taxon>
        <taxon>Bolidophyceae</taxon>
        <taxon>Parmales</taxon>
        <taxon>Triparmaceae</taxon>
        <taxon>Tetraparma</taxon>
    </lineage>
</organism>
<dbReference type="EMBL" id="BRYB01000068">
    <property type="protein sequence ID" value="GMI22035.1"/>
    <property type="molecule type" value="Genomic_DNA"/>
</dbReference>
<gene>
    <name evidence="5" type="ORF">TeGR_g8494</name>
</gene>
<feature type="transmembrane region" description="Helical" evidence="3">
    <location>
        <begin position="574"/>
        <end position="593"/>
    </location>
</feature>
<feature type="transmembrane region" description="Helical" evidence="3">
    <location>
        <begin position="901"/>
        <end position="920"/>
    </location>
</feature>
<evidence type="ECO:0000313" key="6">
    <source>
        <dbReference type="Proteomes" id="UP001165060"/>
    </source>
</evidence>
<feature type="transmembrane region" description="Helical" evidence="3">
    <location>
        <begin position="521"/>
        <end position="544"/>
    </location>
</feature>
<dbReference type="InterPro" id="IPR001611">
    <property type="entry name" value="Leu-rich_rpt"/>
</dbReference>
<proteinExistence type="predicted"/>
<dbReference type="Pfam" id="PF12799">
    <property type="entry name" value="LRR_4"/>
    <property type="match status" value="1"/>
</dbReference>
<accession>A0ABQ6M978</accession>
<feature type="transmembrane region" description="Helical" evidence="3">
    <location>
        <begin position="692"/>
        <end position="712"/>
    </location>
</feature>
<keyword evidence="6" id="KW-1185">Reference proteome</keyword>
<feature type="transmembrane region" description="Helical" evidence="3">
    <location>
        <begin position="489"/>
        <end position="509"/>
    </location>
</feature>